<dbReference type="InterPro" id="IPR049712">
    <property type="entry name" value="Poly_export"/>
</dbReference>
<dbReference type="InterPro" id="IPR003715">
    <property type="entry name" value="Poly_export_N"/>
</dbReference>
<evidence type="ECO:0000256" key="3">
    <source>
        <dbReference type="ARBA" id="ARBA00022448"/>
    </source>
</evidence>
<dbReference type="EMBL" id="JADIMB010000048">
    <property type="protein sequence ID" value="MBO8470827.1"/>
    <property type="molecule type" value="Genomic_DNA"/>
</dbReference>
<keyword evidence="7" id="KW-0732">Signal</keyword>
<keyword evidence="15" id="KW-1133">Transmembrane helix</keyword>
<comment type="similarity">
    <text evidence="2">Belongs to the BexD/CtrA/VexA family.</text>
</comment>
<dbReference type="AlphaFoldDB" id="A0A9D9IDT7"/>
<reference evidence="18" key="2">
    <citation type="journal article" date="2021" name="PeerJ">
        <title>Extensive microbial diversity within the chicken gut microbiome revealed by metagenomics and culture.</title>
        <authorList>
            <person name="Gilroy R."/>
            <person name="Ravi A."/>
            <person name="Getino M."/>
            <person name="Pursley I."/>
            <person name="Horton D.L."/>
            <person name="Alikhan N.F."/>
            <person name="Baker D."/>
            <person name="Gharbi K."/>
            <person name="Hall N."/>
            <person name="Watson M."/>
            <person name="Adriaenssens E.M."/>
            <person name="Foster-Nyarko E."/>
            <person name="Jarju S."/>
            <person name="Secka A."/>
            <person name="Antonio M."/>
            <person name="Oren A."/>
            <person name="Chaudhuri R.R."/>
            <person name="La Ragione R."/>
            <person name="Hildebrand F."/>
            <person name="Pallen M.J."/>
        </authorList>
    </citation>
    <scope>NUCLEOTIDE SEQUENCE</scope>
    <source>
        <strain evidence="18">B2-22910</strain>
    </source>
</reference>
<keyword evidence="9" id="KW-0406">Ion transport</keyword>
<comment type="subcellular location">
    <subcellularLocation>
        <location evidence="1">Cell outer membrane</location>
        <topology evidence="1">Multi-pass membrane protein</topology>
    </subcellularLocation>
</comment>
<accession>A0A9D9IDT7</accession>
<evidence type="ECO:0000256" key="1">
    <source>
        <dbReference type="ARBA" id="ARBA00004571"/>
    </source>
</evidence>
<keyword evidence="12" id="KW-0564">Palmitate</keyword>
<feature type="domain" description="SLBB" evidence="17">
    <location>
        <begin position="151"/>
        <end position="230"/>
    </location>
</feature>
<dbReference type="GO" id="GO:0015288">
    <property type="term" value="F:porin activity"/>
    <property type="evidence" value="ECO:0007669"/>
    <property type="project" value="UniProtKB-KW"/>
</dbReference>
<dbReference type="Gene3D" id="3.10.560.10">
    <property type="entry name" value="Outer membrane lipoprotein wza domain like"/>
    <property type="match status" value="1"/>
</dbReference>
<dbReference type="GO" id="GO:0046930">
    <property type="term" value="C:pore complex"/>
    <property type="evidence" value="ECO:0007669"/>
    <property type="project" value="UniProtKB-KW"/>
</dbReference>
<keyword evidence="8" id="KW-0625">Polysaccharide transport</keyword>
<name>A0A9D9IDT7_9BACT</name>
<evidence type="ECO:0000313" key="19">
    <source>
        <dbReference type="Proteomes" id="UP000823603"/>
    </source>
</evidence>
<evidence type="ECO:0000256" key="13">
    <source>
        <dbReference type="ARBA" id="ARBA00023237"/>
    </source>
</evidence>
<dbReference type="GO" id="GO:0006811">
    <property type="term" value="P:monoatomic ion transport"/>
    <property type="evidence" value="ECO:0007669"/>
    <property type="project" value="UniProtKB-KW"/>
</dbReference>
<keyword evidence="14" id="KW-0449">Lipoprotein</keyword>
<dbReference type="Pfam" id="PF22461">
    <property type="entry name" value="SLBB_2"/>
    <property type="match status" value="1"/>
</dbReference>
<keyword evidence="13" id="KW-0998">Cell outer membrane</keyword>
<keyword evidence="3" id="KW-0813">Transport</keyword>
<dbReference type="Proteomes" id="UP000823603">
    <property type="component" value="Unassembled WGS sequence"/>
</dbReference>
<dbReference type="PROSITE" id="PS51257">
    <property type="entry name" value="PROKAR_LIPOPROTEIN"/>
    <property type="match status" value="1"/>
</dbReference>
<evidence type="ECO:0000256" key="12">
    <source>
        <dbReference type="ARBA" id="ARBA00023139"/>
    </source>
</evidence>
<evidence type="ECO:0000256" key="4">
    <source>
        <dbReference type="ARBA" id="ARBA00022452"/>
    </source>
</evidence>
<evidence type="ECO:0000256" key="5">
    <source>
        <dbReference type="ARBA" id="ARBA00022597"/>
    </source>
</evidence>
<sequence length="273" mass="29908">MGKTKERIHVLTAAVLSVMFLVSCGQVKDIAYFQDKALDHPEEIDRHGGIVIQPKDMISIVVSSRNPELASMFNLPVVSYQAGSEIVTSGGQQRLLGYVVDNDGYIDFPVIGRIEVGGMTRWELSESIKGILLDKGYLNDAVVTVEFMNFKVSVLGEVARPGTYSIEGDKVTVLQALSLAGDLTIYGKRENVTVIRELDGKRVFYNVDLCSVDVFKSPAYNLQQNDIVYVEPSEIKARQSTLDDKGLRMTSIVISSGSLLVSVATLLATLLAR</sequence>
<evidence type="ECO:0000256" key="11">
    <source>
        <dbReference type="ARBA" id="ARBA00023136"/>
    </source>
</evidence>
<feature type="domain" description="Polysaccharide export protein N-terminal" evidence="16">
    <location>
        <begin position="50"/>
        <end position="146"/>
    </location>
</feature>
<reference evidence="18" key="1">
    <citation type="submission" date="2020-10" db="EMBL/GenBank/DDBJ databases">
        <authorList>
            <person name="Gilroy R."/>
        </authorList>
    </citation>
    <scope>NUCLEOTIDE SEQUENCE</scope>
    <source>
        <strain evidence="18">B2-22910</strain>
    </source>
</reference>
<evidence type="ECO:0000259" key="17">
    <source>
        <dbReference type="Pfam" id="PF22461"/>
    </source>
</evidence>
<dbReference type="InterPro" id="IPR054765">
    <property type="entry name" value="SLBB_dom"/>
</dbReference>
<keyword evidence="5" id="KW-0762">Sugar transport</keyword>
<evidence type="ECO:0000256" key="8">
    <source>
        <dbReference type="ARBA" id="ARBA00023047"/>
    </source>
</evidence>
<protein>
    <submittedName>
        <fullName evidence="18">Polysaccharide biosynthesis/export family protein</fullName>
    </submittedName>
</protein>
<dbReference type="GO" id="GO:0009279">
    <property type="term" value="C:cell outer membrane"/>
    <property type="evidence" value="ECO:0007669"/>
    <property type="project" value="UniProtKB-SubCell"/>
</dbReference>
<proteinExistence type="inferred from homology"/>
<evidence type="ECO:0000256" key="7">
    <source>
        <dbReference type="ARBA" id="ARBA00022729"/>
    </source>
</evidence>
<gene>
    <name evidence="18" type="ORF">IAB82_03415</name>
</gene>
<dbReference type="PANTHER" id="PTHR33619">
    <property type="entry name" value="POLYSACCHARIDE EXPORT PROTEIN GFCE-RELATED"/>
    <property type="match status" value="1"/>
</dbReference>
<keyword evidence="6 15" id="KW-0812">Transmembrane</keyword>
<keyword evidence="10" id="KW-0626">Porin</keyword>
<organism evidence="18 19">
    <name type="scientific">Candidatus Cryptobacteroides faecavium</name>
    <dbReference type="NCBI Taxonomy" id="2840762"/>
    <lineage>
        <taxon>Bacteria</taxon>
        <taxon>Pseudomonadati</taxon>
        <taxon>Bacteroidota</taxon>
        <taxon>Bacteroidia</taxon>
        <taxon>Bacteroidales</taxon>
        <taxon>Candidatus Cryptobacteroides</taxon>
    </lineage>
</organism>
<evidence type="ECO:0000256" key="2">
    <source>
        <dbReference type="ARBA" id="ARBA00009450"/>
    </source>
</evidence>
<evidence type="ECO:0000256" key="15">
    <source>
        <dbReference type="SAM" id="Phobius"/>
    </source>
</evidence>
<dbReference type="PANTHER" id="PTHR33619:SF3">
    <property type="entry name" value="POLYSACCHARIDE EXPORT PROTEIN GFCE-RELATED"/>
    <property type="match status" value="1"/>
</dbReference>
<evidence type="ECO:0000313" key="18">
    <source>
        <dbReference type="EMBL" id="MBO8470827.1"/>
    </source>
</evidence>
<evidence type="ECO:0000256" key="14">
    <source>
        <dbReference type="ARBA" id="ARBA00023288"/>
    </source>
</evidence>
<evidence type="ECO:0000256" key="6">
    <source>
        <dbReference type="ARBA" id="ARBA00022692"/>
    </source>
</evidence>
<evidence type="ECO:0000256" key="9">
    <source>
        <dbReference type="ARBA" id="ARBA00023065"/>
    </source>
</evidence>
<keyword evidence="4" id="KW-1134">Transmembrane beta strand</keyword>
<dbReference type="GO" id="GO:0015159">
    <property type="term" value="F:polysaccharide transmembrane transporter activity"/>
    <property type="evidence" value="ECO:0007669"/>
    <property type="project" value="InterPro"/>
</dbReference>
<evidence type="ECO:0000256" key="10">
    <source>
        <dbReference type="ARBA" id="ARBA00023114"/>
    </source>
</evidence>
<keyword evidence="11 15" id="KW-0472">Membrane</keyword>
<evidence type="ECO:0000259" key="16">
    <source>
        <dbReference type="Pfam" id="PF02563"/>
    </source>
</evidence>
<dbReference type="Pfam" id="PF02563">
    <property type="entry name" value="Poly_export"/>
    <property type="match status" value="1"/>
</dbReference>
<comment type="caution">
    <text evidence="18">The sequence shown here is derived from an EMBL/GenBank/DDBJ whole genome shotgun (WGS) entry which is preliminary data.</text>
</comment>
<feature type="transmembrane region" description="Helical" evidence="15">
    <location>
        <begin position="252"/>
        <end position="272"/>
    </location>
</feature>